<accession>A0ABS2Y8A8</accession>
<dbReference type="PANTHER" id="PTHR21481">
    <property type="entry name" value="PROTEIN CLEC16A"/>
    <property type="match status" value="1"/>
</dbReference>
<feature type="non-terminal residue" evidence="3">
    <location>
        <position position="1"/>
    </location>
</feature>
<keyword evidence="1" id="KW-0472">Membrane</keyword>
<feature type="domain" description="CLEC16A/TT9 C-terminal" evidence="2">
    <location>
        <begin position="1"/>
        <end position="113"/>
    </location>
</feature>
<dbReference type="EMBL" id="JAAWVQ010115465">
    <property type="protein sequence ID" value="MBN3282178.1"/>
    <property type="molecule type" value="Genomic_DNA"/>
</dbReference>
<dbReference type="PANTHER" id="PTHR21481:SF0">
    <property type="entry name" value="PROTEIN CLEC16A"/>
    <property type="match status" value="1"/>
</dbReference>
<dbReference type="InterPro" id="IPR039272">
    <property type="entry name" value="CLEC16A/TT9"/>
</dbReference>
<evidence type="ECO:0000256" key="1">
    <source>
        <dbReference type="SAM" id="Phobius"/>
    </source>
</evidence>
<evidence type="ECO:0000313" key="4">
    <source>
        <dbReference type="Proteomes" id="UP001166093"/>
    </source>
</evidence>
<gene>
    <name evidence="3" type="primary">Clec16a</name>
    <name evidence="3" type="ORF">GTO93_0000172</name>
</gene>
<protein>
    <submittedName>
        <fullName evidence="3">CL16A protein</fullName>
    </submittedName>
</protein>
<feature type="transmembrane region" description="Helical" evidence="1">
    <location>
        <begin position="135"/>
        <end position="157"/>
    </location>
</feature>
<keyword evidence="1" id="KW-0812">Transmembrane</keyword>
<dbReference type="InterPro" id="IPR045820">
    <property type="entry name" value="CLEC16A/TT9_C"/>
</dbReference>
<evidence type="ECO:0000313" key="3">
    <source>
        <dbReference type="EMBL" id="MBN3282178.1"/>
    </source>
</evidence>
<dbReference type="Proteomes" id="UP001166093">
    <property type="component" value="Unassembled WGS sequence"/>
</dbReference>
<sequence>NIIIHKPTSNPHAKPFPILQANFIFADHIRCIIAKQRLAKGRILARRTKMQRIAVLLDLPVQPSADVLGFPRSSAASSQHLPFRFYEQSRRGLSDSTVQRSVFASVDKVPGNCHHPASSMLLWTRLPHSMAYSKLDGFVCGFVSLALCYTVVVFSLFSLLNGVLKSYFCSWNCAVFLCSQPHGKW</sequence>
<evidence type="ECO:0000259" key="2">
    <source>
        <dbReference type="Pfam" id="PF19439"/>
    </source>
</evidence>
<feature type="non-terminal residue" evidence="3">
    <location>
        <position position="185"/>
    </location>
</feature>
<organism evidence="3 4">
    <name type="scientific">Polyodon spathula</name>
    <name type="common">North American paddlefish</name>
    <name type="synonym">Squalus spathula</name>
    <dbReference type="NCBI Taxonomy" id="7913"/>
    <lineage>
        <taxon>Eukaryota</taxon>
        <taxon>Metazoa</taxon>
        <taxon>Chordata</taxon>
        <taxon>Craniata</taxon>
        <taxon>Vertebrata</taxon>
        <taxon>Euteleostomi</taxon>
        <taxon>Actinopterygii</taxon>
        <taxon>Chondrostei</taxon>
        <taxon>Acipenseriformes</taxon>
        <taxon>Polyodontidae</taxon>
        <taxon>Polyodon</taxon>
    </lineage>
</organism>
<dbReference type="Pfam" id="PF19439">
    <property type="entry name" value="CLEC16A_C"/>
    <property type="match status" value="1"/>
</dbReference>
<proteinExistence type="predicted"/>
<comment type="caution">
    <text evidence="3">The sequence shown here is derived from an EMBL/GenBank/DDBJ whole genome shotgun (WGS) entry which is preliminary data.</text>
</comment>
<reference evidence="3" key="1">
    <citation type="journal article" date="2021" name="Cell">
        <title>Tracing the genetic footprints of vertebrate landing in non-teleost ray-finned fishes.</title>
        <authorList>
            <person name="Bi X."/>
            <person name="Wang K."/>
            <person name="Yang L."/>
            <person name="Pan H."/>
            <person name="Jiang H."/>
            <person name="Wei Q."/>
            <person name="Fang M."/>
            <person name="Yu H."/>
            <person name="Zhu C."/>
            <person name="Cai Y."/>
            <person name="He Y."/>
            <person name="Gan X."/>
            <person name="Zeng H."/>
            <person name="Yu D."/>
            <person name="Zhu Y."/>
            <person name="Jiang H."/>
            <person name="Qiu Q."/>
            <person name="Yang H."/>
            <person name="Zhang Y.E."/>
            <person name="Wang W."/>
            <person name="Zhu M."/>
            <person name="He S."/>
            <person name="Zhang G."/>
        </authorList>
    </citation>
    <scope>NUCLEOTIDE SEQUENCE</scope>
    <source>
        <strain evidence="3">Pddl_001</strain>
    </source>
</reference>
<keyword evidence="1" id="KW-1133">Transmembrane helix</keyword>
<keyword evidence="4" id="KW-1185">Reference proteome</keyword>
<name>A0ABS2Y8A8_POLSP</name>